<dbReference type="EMBL" id="DVJN01000038">
    <property type="protein sequence ID" value="HIS91776.1"/>
    <property type="molecule type" value="Genomic_DNA"/>
</dbReference>
<proteinExistence type="predicted"/>
<comment type="caution">
    <text evidence="4">The sequence shown here is derived from an EMBL/GenBank/DDBJ whole genome shotgun (WGS) entry which is preliminary data.</text>
</comment>
<dbReference type="SUPFAM" id="SSF52540">
    <property type="entry name" value="P-loop containing nucleoside triphosphate hydrolases"/>
    <property type="match status" value="1"/>
</dbReference>
<keyword evidence="2" id="KW-1133">Transmembrane helix</keyword>
<name>A0A9D1FY75_9FIRM</name>
<organism evidence="4 5">
    <name type="scientific">Candidatus Alectryocaccomicrobium excrementavium</name>
    <dbReference type="NCBI Taxonomy" id="2840668"/>
    <lineage>
        <taxon>Bacteria</taxon>
        <taxon>Bacillati</taxon>
        <taxon>Bacillota</taxon>
        <taxon>Clostridia</taxon>
        <taxon>Candidatus Alectryocaccomicrobium</taxon>
    </lineage>
</organism>
<accession>A0A9D1FY75</accession>
<feature type="region of interest" description="Disordered" evidence="1">
    <location>
        <begin position="68"/>
        <end position="89"/>
    </location>
</feature>
<evidence type="ECO:0000256" key="2">
    <source>
        <dbReference type="SAM" id="Phobius"/>
    </source>
</evidence>
<dbReference type="InterPro" id="IPR039421">
    <property type="entry name" value="Type_1_exporter"/>
</dbReference>
<protein>
    <submittedName>
        <fullName evidence="4">ABC transporter ATP-binding protein</fullName>
    </submittedName>
</protein>
<feature type="transmembrane region" description="Helical" evidence="2">
    <location>
        <begin position="250"/>
        <end position="272"/>
    </location>
</feature>
<dbReference type="PANTHER" id="PTHR24221:SF654">
    <property type="entry name" value="ATP-BINDING CASSETTE SUB-FAMILY B MEMBER 6"/>
    <property type="match status" value="1"/>
</dbReference>
<feature type="region of interest" description="Disordered" evidence="1">
    <location>
        <begin position="436"/>
        <end position="469"/>
    </location>
</feature>
<dbReference type="GO" id="GO:0005524">
    <property type="term" value="F:ATP binding"/>
    <property type="evidence" value="ECO:0007669"/>
    <property type="project" value="UniProtKB-KW"/>
</dbReference>
<feature type="transmembrane region" description="Helical" evidence="2">
    <location>
        <begin position="278"/>
        <end position="300"/>
    </location>
</feature>
<keyword evidence="2" id="KW-0812">Transmembrane</keyword>
<dbReference type="Proteomes" id="UP000824140">
    <property type="component" value="Unassembled WGS sequence"/>
</dbReference>
<dbReference type="InterPro" id="IPR003439">
    <property type="entry name" value="ABC_transporter-like_ATP-bd"/>
</dbReference>
<feature type="region of interest" description="Disordered" evidence="1">
    <location>
        <begin position="1"/>
        <end position="25"/>
    </location>
</feature>
<feature type="transmembrane region" description="Helical" evidence="2">
    <location>
        <begin position="366"/>
        <end position="384"/>
    </location>
</feature>
<dbReference type="Gene3D" id="3.40.50.300">
    <property type="entry name" value="P-loop containing nucleotide triphosphate hydrolases"/>
    <property type="match status" value="1"/>
</dbReference>
<dbReference type="InterPro" id="IPR027417">
    <property type="entry name" value="P-loop_NTPase"/>
</dbReference>
<dbReference type="AlphaFoldDB" id="A0A9D1FY75"/>
<feature type="transmembrane region" description="Helical" evidence="2">
    <location>
        <begin position="146"/>
        <end position="167"/>
    </location>
</feature>
<feature type="transmembrane region" description="Helical" evidence="2">
    <location>
        <begin position="179"/>
        <end position="201"/>
    </location>
</feature>
<gene>
    <name evidence="4" type="ORF">IAA84_02030</name>
</gene>
<dbReference type="Pfam" id="PF00005">
    <property type="entry name" value="ABC_tran"/>
    <property type="match status" value="1"/>
</dbReference>
<evidence type="ECO:0000313" key="4">
    <source>
        <dbReference type="EMBL" id="HIS91776.1"/>
    </source>
</evidence>
<keyword evidence="4" id="KW-0547">Nucleotide-binding</keyword>
<reference evidence="4" key="2">
    <citation type="journal article" date="2021" name="PeerJ">
        <title>Extensive microbial diversity within the chicken gut microbiome revealed by metagenomics and culture.</title>
        <authorList>
            <person name="Gilroy R."/>
            <person name="Ravi A."/>
            <person name="Getino M."/>
            <person name="Pursley I."/>
            <person name="Horton D.L."/>
            <person name="Alikhan N.F."/>
            <person name="Baker D."/>
            <person name="Gharbi K."/>
            <person name="Hall N."/>
            <person name="Watson M."/>
            <person name="Adriaenssens E.M."/>
            <person name="Foster-Nyarko E."/>
            <person name="Jarju S."/>
            <person name="Secka A."/>
            <person name="Antonio M."/>
            <person name="Oren A."/>
            <person name="Chaudhuri R.R."/>
            <person name="La Ragione R."/>
            <person name="Hildebrand F."/>
            <person name="Pallen M.J."/>
        </authorList>
    </citation>
    <scope>NUCLEOTIDE SEQUENCE</scope>
    <source>
        <strain evidence="4">13766</strain>
    </source>
</reference>
<dbReference type="PANTHER" id="PTHR24221">
    <property type="entry name" value="ATP-BINDING CASSETTE SUB-FAMILY B"/>
    <property type="match status" value="1"/>
</dbReference>
<evidence type="ECO:0000259" key="3">
    <source>
        <dbReference type="Pfam" id="PF00005"/>
    </source>
</evidence>
<feature type="compositionally biased region" description="Acidic residues" evidence="1">
    <location>
        <begin position="439"/>
        <end position="448"/>
    </location>
</feature>
<evidence type="ECO:0000256" key="1">
    <source>
        <dbReference type="SAM" id="MobiDB-lite"/>
    </source>
</evidence>
<dbReference type="GO" id="GO:0042626">
    <property type="term" value="F:ATPase-coupled transmembrane transporter activity"/>
    <property type="evidence" value="ECO:0007669"/>
    <property type="project" value="TreeGrafter"/>
</dbReference>
<evidence type="ECO:0000313" key="5">
    <source>
        <dbReference type="Proteomes" id="UP000824140"/>
    </source>
</evidence>
<dbReference type="GO" id="GO:0016887">
    <property type="term" value="F:ATP hydrolysis activity"/>
    <property type="evidence" value="ECO:0007669"/>
    <property type="project" value="InterPro"/>
</dbReference>
<dbReference type="PROSITE" id="PS00211">
    <property type="entry name" value="ABC_TRANSPORTER_1"/>
    <property type="match status" value="1"/>
</dbReference>
<reference evidence="4" key="1">
    <citation type="submission" date="2020-10" db="EMBL/GenBank/DDBJ databases">
        <authorList>
            <person name="Gilroy R."/>
        </authorList>
    </citation>
    <scope>NUCLEOTIDE SEQUENCE</scope>
    <source>
        <strain evidence="4">13766</strain>
    </source>
</reference>
<keyword evidence="2" id="KW-0472">Membrane</keyword>
<sequence length="721" mass="80416">MRYSANGEWTAPHEENETIPPDAESFMGRWRETDEDEEEPMEHDSPYADFREAWDGHLFHEEELEEDISLDGKRRKRHGAGPESQRGGPLRAFAKRVGKSVQEALETASAWLQDIQWSIRFTTTKARLALLIYFACRRSFMPRWPYFVFALLRLVGLAPAFGIAYILDAHLATFNAAGIVRPLILFVFLPLVVSASGAYIAHRRAMRVIELMHARASDYYMRLADKAVHPASRRKYASQARFSLADCAQVLYWQGCLVPQAVAALAAGLAALIAVACIYIYAGLVQLILACVCLSLAFALKGQILQQFRQVEEQKTRDRFLAAEILRLPRIFHAEWMRLQHFECPASLRPLFGLETQKFLLRLGRILSPIFLGIAFAQCALAVANGALSLGGLVACILLLPCVYQGLASGAELILSCAQARQSDITSLLGLWTNRTEEPQQEGEPDLPDAEKGWYGATPSGETGASSHVRRKSSYLDRLKNGTRPFEETLAIDGPLFPRTRRVATGTFAAKHAESWRTPEDAPFMVSRGCWVGLEGSDDAGLSRIVNIILGMADEHDPPLSLDGYCFPSSEVPSWYQNRIAYVPQEPFFPEGKIVSMLRKCRDANAPTRQEAEEVLRGCGIWETVKALPQGLHTVIRSDTPLLSLGEKQRLAIAIALLADPPLLVLDDATSNLDDASEARICRFLRERVDANQLTIVSLSHRHSFHQNADCVYRLDGKARR</sequence>
<dbReference type="InterPro" id="IPR017871">
    <property type="entry name" value="ABC_transporter-like_CS"/>
</dbReference>
<feature type="domain" description="ABC transporter" evidence="3">
    <location>
        <begin position="523"/>
        <end position="671"/>
    </location>
</feature>
<keyword evidence="4" id="KW-0067">ATP-binding</keyword>